<evidence type="ECO:0000313" key="1">
    <source>
        <dbReference type="EMBL" id="RIB01755.1"/>
    </source>
</evidence>
<accession>A0A397TUE4</accession>
<dbReference type="EMBL" id="QKWP01002951">
    <property type="protein sequence ID" value="RIB01755.1"/>
    <property type="molecule type" value="Genomic_DNA"/>
</dbReference>
<evidence type="ECO:0000313" key="2">
    <source>
        <dbReference type="Proteomes" id="UP000266673"/>
    </source>
</evidence>
<evidence type="ECO:0008006" key="3">
    <source>
        <dbReference type="Google" id="ProtNLM"/>
    </source>
</evidence>
<protein>
    <recommendedName>
        <fullName evidence="3">Sel1 repeat protein</fullName>
    </recommendedName>
</protein>
<reference evidence="1 2" key="1">
    <citation type="submission" date="2018-06" db="EMBL/GenBank/DDBJ databases">
        <title>Comparative genomics reveals the genomic features of Rhizophagus irregularis, R. cerebriforme, R. diaphanum and Gigaspora rosea, and their symbiotic lifestyle signature.</title>
        <authorList>
            <person name="Morin E."/>
            <person name="San Clemente H."/>
            <person name="Chen E.C.H."/>
            <person name="De La Providencia I."/>
            <person name="Hainaut M."/>
            <person name="Kuo A."/>
            <person name="Kohler A."/>
            <person name="Murat C."/>
            <person name="Tang N."/>
            <person name="Roy S."/>
            <person name="Loubradou J."/>
            <person name="Henrissat B."/>
            <person name="Grigoriev I.V."/>
            <person name="Corradi N."/>
            <person name="Roux C."/>
            <person name="Martin F.M."/>
        </authorList>
    </citation>
    <scope>NUCLEOTIDE SEQUENCE [LARGE SCALE GENOMIC DNA]</scope>
    <source>
        <strain evidence="1 2">DAOM 194757</strain>
    </source>
</reference>
<proteinExistence type="predicted"/>
<dbReference type="Proteomes" id="UP000266673">
    <property type="component" value="Unassembled WGS sequence"/>
</dbReference>
<gene>
    <name evidence="1" type="ORF">C2G38_2229756</name>
</gene>
<dbReference type="SUPFAM" id="SSF81901">
    <property type="entry name" value="HCP-like"/>
    <property type="match status" value="1"/>
</dbReference>
<dbReference type="AlphaFoldDB" id="A0A397TUE4"/>
<organism evidence="1 2">
    <name type="scientific">Gigaspora rosea</name>
    <dbReference type="NCBI Taxonomy" id="44941"/>
    <lineage>
        <taxon>Eukaryota</taxon>
        <taxon>Fungi</taxon>
        <taxon>Fungi incertae sedis</taxon>
        <taxon>Mucoromycota</taxon>
        <taxon>Glomeromycotina</taxon>
        <taxon>Glomeromycetes</taxon>
        <taxon>Diversisporales</taxon>
        <taxon>Gigasporaceae</taxon>
        <taxon>Gigaspora</taxon>
    </lineage>
</organism>
<name>A0A397TUE4_9GLOM</name>
<keyword evidence="2" id="KW-1185">Reference proteome</keyword>
<dbReference type="InterPro" id="IPR011990">
    <property type="entry name" value="TPR-like_helical_dom_sf"/>
</dbReference>
<dbReference type="OrthoDB" id="10345298at2759"/>
<sequence length="200" mass="23006">MSKLNPNHFTLVTSAIKLGSNNKLLQKSLELDMHRNDPEEGEVEEFLRLFYDDFVKILVKEDKLVIDLVRSRYLWFGLGGQQKKPNEKLAFLLTEGAEEIESNNLIEALENLHTREVVTLEKQKEFIRYLTRSSENGSPIAPMVLGYAYHEGKFGFGKDLDKGKKYLECASERGNEKATEMLSPPTSKRNAYIYDIIKEE</sequence>
<comment type="caution">
    <text evidence="1">The sequence shown here is derived from an EMBL/GenBank/DDBJ whole genome shotgun (WGS) entry which is preliminary data.</text>
</comment>
<dbReference type="Gene3D" id="1.25.40.10">
    <property type="entry name" value="Tetratricopeptide repeat domain"/>
    <property type="match status" value="1"/>
</dbReference>